<sequence length="242" mass="28079">ISPTWNTFAIELLKTRKRWPKIQRFEIIPSENTCVVGMHLLDTQLEYFGVTKWQKFQLAPGLSYVKQVFEKFNDMRHCFNRIFGRCSRIEVLRMDFKTDLNRELIDNIVETVGVLEVAKIEADQLNTFTRNNAYVIVMLAQIPSIQHLEFINAIDCFFSQDICVSLFETILTEITCKKRNFRAVFTQATASQDEMDKIENNYNSLKTALAIKGVLSIFEKKRSDGVLSNVLISLMKDEETLK</sequence>
<evidence type="ECO:0000313" key="2">
    <source>
        <dbReference type="Proteomes" id="UP000005239"/>
    </source>
</evidence>
<dbReference type="Proteomes" id="UP000005239">
    <property type="component" value="Unassembled WGS sequence"/>
</dbReference>
<evidence type="ECO:0000313" key="1">
    <source>
        <dbReference type="EnsemblMetazoa" id="PPA39528.1"/>
    </source>
</evidence>
<proteinExistence type="predicted"/>
<keyword evidence="2" id="KW-1185">Reference proteome</keyword>
<gene>
    <name evidence="1" type="primary">WBGene00277897</name>
</gene>
<reference evidence="1" key="2">
    <citation type="submission" date="2022-06" db="UniProtKB">
        <authorList>
            <consortium name="EnsemblMetazoa"/>
        </authorList>
    </citation>
    <scope>IDENTIFICATION</scope>
    <source>
        <strain evidence="1">PS312</strain>
    </source>
</reference>
<protein>
    <submittedName>
        <fullName evidence="1">Uncharacterized protein</fullName>
    </submittedName>
</protein>
<organism evidence="1 2">
    <name type="scientific">Pristionchus pacificus</name>
    <name type="common">Parasitic nematode worm</name>
    <dbReference type="NCBI Taxonomy" id="54126"/>
    <lineage>
        <taxon>Eukaryota</taxon>
        <taxon>Metazoa</taxon>
        <taxon>Ecdysozoa</taxon>
        <taxon>Nematoda</taxon>
        <taxon>Chromadorea</taxon>
        <taxon>Rhabditida</taxon>
        <taxon>Rhabditina</taxon>
        <taxon>Diplogasteromorpha</taxon>
        <taxon>Diplogasteroidea</taxon>
        <taxon>Neodiplogasteridae</taxon>
        <taxon>Pristionchus</taxon>
    </lineage>
</organism>
<reference evidence="2" key="1">
    <citation type="journal article" date="2008" name="Nat. Genet.">
        <title>The Pristionchus pacificus genome provides a unique perspective on nematode lifestyle and parasitism.</title>
        <authorList>
            <person name="Dieterich C."/>
            <person name="Clifton S.W."/>
            <person name="Schuster L.N."/>
            <person name="Chinwalla A."/>
            <person name="Delehaunty K."/>
            <person name="Dinkelacker I."/>
            <person name="Fulton L."/>
            <person name="Fulton R."/>
            <person name="Godfrey J."/>
            <person name="Minx P."/>
            <person name="Mitreva M."/>
            <person name="Roeseler W."/>
            <person name="Tian H."/>
            <person name="Witte H."/>
            <person name="Yang S.P."/>
            <person name="Wilson R.K."/>
            <person name="Sommer R.J."/>
        </authorList>
    </citation>
    <scope>NUCLEOTIDE SEQUENCE [LARGE SCALE GENOMIC DNA]</scope>
    <source>
        <strain evidence="2">PS312</strain>
    </source>
</reference>
<accession>A0A8R1YYK2</accession>
<dbReference type="EnsemblMetazoa" id="PPA39528.1">
    <property type="protein sequence ID" value="PPA39528.1"/>
    <property type="gene ID" value="WBGene00277897"/>
</dbReference>
<name>A0A2A6B3I4_PRIPA</name>
<accession>A0A2A6B3I4</accession>
<dbReference type="AlphaFoldDB" id="A0A2A6B3I4"/>